<evidence type="ECO:0000313" key="7">
    <source>
        <dbReference type="EMBL" id="TNC21812.1"/>
    </source>
</evidence>
<feature type="region of interest" description="Disordered" evidence="5">
    <location>
        <begin position="1"/>
        <end position="21"/>
    </location>
</feature>
<dbReference type="InterPro" id="IPR027417">
    <property type="entry name" value="P-loop_NTPase"/>
</dbReference>
<accession>A0A5C4LS84</accession>
<dbReference type="InterPro" id="IPR050107">
    <property type="entry name" value="ABC_carbohydrate_import_ATPase"/>
</dbReference>
<dbReference type="GO" id="GO:0005524">
    <property type="term" value="F:ATP binding"/>
    <property type="evidence" value="ECO:0007669"/>
    <property type="project" value="UniProtKB-KW"/>
</dbReference>
<dbReference type="Pfam" id="PF00005">
    <property type="entry name" value="ABC_tran"/>
    <property type="match status" value="2"/>
</dbReference>
<dbReference type="AlphaFoldDB" id="A0A5C4LS84"/>
<keyword evidence="3" id="KW-0547">Nucleotide-binding</keyword>
<dbReference type="InterPro" id="IPR003439">
    <property type="entry name" value="ABC_transporter-like_ATP-bd"/>
</dbReference>
<keyword evidence="2" id="KW-0677">Repeat</keyword>
<feature type="domain" description="ABC transporter" evidence="6">
    <location>
        <begin position="272"/>
        <end position="513"/>
    </location>
</feature>
<feature type="domain" description="ABC transporter" evidence="6">
    <location>
        <begin position="25"/>
        <end position="261"/>
    </location>
</feature>
<gene>
    <name evidence="7" type="ORF">FG385_27215</name>
</gene>
<proteinExistence type="predicted"/>
<dbReference type="InterPro" id="IPR003593">
    <property type="entry name" value="AAA+_ATPase"/>
</dbReference>
<evidence type="ECO:0000256" key="2">
    <source>
        <dbReference type="ARBA" id="ARBA00022737"/>
    </source>
</evidence>
<evidence type="ECO:0000256" key="5">
    <source>
        <dbReference type="SAM" id="MobiDB-lite"/>
    </source>
</evidence>
<reference evidence="7 8" key="1">
    <citation type="submission" date="2019-06" db="EMBL/GenBank/DDBJ databases">
        <title>Amycolatopsis alkalitolerans sp. nov., isolated from Gastrodia elata Blume.</title>
        <authorList>
            <person name="Narsing Rao M.P."/>
            <person name="Li W.J."/>
        </authorList>
    </citation>
    <scope>NUCLEOTIDE SEQUENCE [LARGE SCALE GENOMIC DNA]</scope>
    <source>
        <strain evidence="7 8">SYSUP0005</strain>
    </source>
</reference>
<dbReference type="SUPFAM" id="SSF52540">
    <property type="entry name" value="P-loop containing nucleoside triphosphate hydrolases"/>
    <property type="match status" value="2"/>
</dbReference>
<dbReference type="PANTHER" id="PTHR43790">
    <property type="entry name" value="CARBOHYDRATE TRANSPORT ATP-BINDING PROTEIN MG119-RELATED"/>
    <property type="match status" value="1"/>
</dbReference>
<dbReference type="CDD" id="cd03215">
    <property type="entry name" value="ABC_Carb_Monos_II"/>
    <property type="match status" value="1"/>
</dbReference>
<dbReference type="PROSITE" id="PS50893">
    <property type="entry name" value="ABC_TRANSPORTER_2"/>
    <property type="match status" value="2"/>
</dbReference>
<keyword evidence="1" id="KW-0813">Transport</keyword>
<dbReference type="Gene3D" id="3.40.50.300">
    <property type="entry name" value="P-loop containing nucleotide triphosphate hydrolases"/>
    <property type="match status" value="2"/>
</dbReference>
<evidence type="ECO:0000256" key="4">
    <source>
        <dbReference type="ARBA" id="ARBA00022840"/>
    </source>
</evidence>
<dbReference type="InterPro" id="IPR017871">
    <property type="entry name" value="ABC_transporter-like_CS"/>
</dbReference>
<keyword evidence="8" id="KW-1185">Reference proteome</keyword>
<comment type="caution">
    <text evidence="7">The sequence shown here is derived from an EMBL/GenBank/DDBJ whole genome shotgun (WGS) entry which is preliminary data.</text>
</comment>
<dbReference type="SMART" id="SM00382">
    <property type="entry name" value="AAA"/>
    <property type="match status" value="2"/>
</dbReference>
<sequence length="518" mass="55676">MRGPRMESIPTTAPQPPTTRVAPVVEARSLSKRFGATKAVSDGSFHLAPGEVVALLGENGSGKSTLVKLLSGVLRPDGGEILVAGEPTRLRSPRAALDAGIVTVFQEILCARDCSVLDNLWLGNGSAVRSRAALRRRRELATRAWTALAGRPAGLDQPAGALSLMQQQICVIVRALLREPKLLVLDESTSTLDVTLQQRLFGELRRRTGEGMACLFISHRMDEVLTVADRFVALRSGEVVGTRGRGETDGRELIRLISGQEAATPPRLERAASPGEVAVELTGVRLRPASAPFGARIRAGEVVGLAGLEGHGQDELIKAIAGLHRVREGEIRVHGSGVRGYRRAVARGVVYVPRDRKVEGMADVLGVLDNYGLPTLRRDQRLGLVRPGRTRKRFRQDARTVNFVPGRQESIGRLSGGNQQKVIIARWLAAAPRVILLNDPARGVDQKTKHELYQVFRDLAAQGAAVVMLSSEVGELVHLMDRVLVFHDGSLSAELAGADLTGEALVSAYFGAGGRSVS</sequence>
<evidence type="ECO:0000256" key="3">
    <source>
        <dbReference type="ARBA" id="ARBA00022741"/>
    </source>
</evidence>
<name>A0A5C4LS84_9PSEU</name>
<keyword evidence="4 7" id="KW-0067">ATP-binding</keyword>
<evidence type="ECO:0000256" key="1">
    <source>
        <dbReference type="ARBA" id="ARBA00022448"/>
    </source>
</evidence>
<dbReference type="EMBL" id="VDFW01000031">
    <property type="protein sequence ID" value="TNC21812.1"/>
    <property type="molecule type" value="Genomic_DNA"/>
</dbReference>
<dbReference type="PANTHER" id="PTHR43790:SF9">
    <property type="entry name" value="GALACTOFURANOSE TRANSPORTER ATP-BINDING PROTEIN YTFR"/>
    <property type="match status" value="1"/>
</dbReference>
<evidence type="ECO:0000259" key="6">
    <source>
        <dbReference type="PROSITE" id="PS50893"/>
    </source>
</evidence>
<dbReference type="Proteomes" id="UP000305546">
    <property type="component" value="Unassembled WGS sequence"/>
</dbReference>
<dbReference type="PROSITE" id="PS00211">
    <property type="entry name" value="ABC_TRANSPORTER_1"/>
    <property type="match status" value="1"/>
</dbReference>
<protein>
    <submittedName>
        <fullName evidence="7">Sugar ABC transporter ATP-binding protein</fullName>
    </submittedName>
</protein>
<dbReference type="GO" id="GO:0016887">
    <property type="term" value="F:ATP hydrolysis activity"/>
    <property type="evidence" value="ECO:0007669"/>
    <property type="project" value="InterPro"/>
</dbReference>
<organism evidence="7 8">
    <name type="scientific">Amycolatopsis alkalitolerans</name>
    <dbReference type="NCBI Taxonomy" id="2547244"/>
    <lineage>
        <taxon>Bacteria</taxon>
        <taxon>Bacillati</taxon>
        <taxon>Actinomycetota</taxon>
        <taxon>Actinomycetes</taxon>
        <taxon>Pseudonocardiales</taxon>
        <taxon>Pseudonocardiaceae</taxon>
        <taxon>Amycolatopsis</taxon>
    </lineage>
</organism>
<dbReference type="CDD" id="cd03216">
    <property type="entry name" value="ABC_Carb_Monos_I"/>
    <property type="match status" value="1"/>
</dbReference>
<evidence type="ECO:0000313" key="8">
    <source>
        <dbReference type="Proteomes" id="UP000305546"/>
    </source>
</evidence>